<dbReference type="GO" id="GO:0015031">
    <property type="term" value="P:protein transport"/>
    <property type="evidence" value="ECO:0007669"/>
    <property type="project" value="InterPro"/>
</dbReference>
<evidence type="ECO:0000313" key="3">
    <source>
        <dbReference type="EMBL" id="JAP95077.1"/>
    </source>
</evidence>
<dbReference type="GO" id="GO:0005093">
    <property type="term" value="F:Rab GDP-dissociation inhibitor activity"/>
    <property type="evidence" value="ECO:0007669"/>
    <property type="project" value="InterPro"/>
</dbReference>
<dbReference type="SUPFAM" id="SSF51905">
    <property type="entry name" value="FAD/NAD(P)-binding domain"/>
    <property type="match status" value="2"/>
</dbReference>
<name>A0A146KF18_9EUKA</name>
<evidence type="ECO:0000256" key="1">
    <source>
        <dbReference type="ARBA" id="ARBA00005593"/>
    </source>
</evidence>
<feature type="non-terminal residue" evidence="3">
    <location>
        <position position="1"/>
    </location>
</feature>
<dbReference type="InterPro" id="IPR000806">
    <property type="entry name" value="RabGDI"/>
</dbReference>
<dbReference type="EMBL" id="GDID01001529">
    <property type="protein sequence ID" value="JAP95077.1"/>
    <property type="molecule type" value="Transcribed_RNA"/>
</dbReference>
<dbReference type="GO" id="GO:0007264">
    <property type="term" value="P:small GTPase-mediated signal transduction"/>
    <property type="evidence" value="ECO:0007669"/>
    <property type="project" value="InterPro"/>
</dbReference>
<dbReference type="AlphaFoldDB" id="A0A146KF18"/>
<dbReference type="PRINTS" id="PR00892">
    <property type="entry name" value="RABGDI"/>
</dbReference>
<dbReference type="GO" id="GO:0016192">
    <property type="term" value="P:vesicle-mediated transport"/>
    <property type="evidence" value="ECO:0007669"/>
    <property type="project" value="TreeGrafter"/>
</dbReference>
<organism evidence="3">
    <name type="scientific">Trepomonas sp. PC1</name>
    <dbReference type="NCBI Taxonomy" id="1076344"/>
    <lineage>
        <taxon>Eukaryota</taxon>
        <taxon>Metamonada</taxon>
        <taxon>Diplomonadida</taxon>
        <taxon>Hexamitidae</taxon>
        <taxon>Hexamitinae</taxon>
        <taxon>Trepomonas</taxon>
    </lineage>
</organism>
<dbReference type="Gene3D" id="1.10.405.10">
    <property type="entry name" value="Guanine Nucleotide Dissociation Inhibitor, domain 1"/>
    <property type="match status" value="1"/>
</dbReference>
<dbReference type="PANTHER" id="PTHR11787:SF8">
    <property type="entry name" value="RAB GDP DISSOCIATION INHIBITOR"/>
    <property type="match status" value="1"/>
</dbReference>
<protein>
    <recommendedName>
        <fullName evidence="2">Rab GDP dissociation inhibitor</fullName>
    </recommendedName>
</protein>
<dbReference type="Pfam" id="PF00996">
    <property type="entry name" value="GDI"/>
    <property type="match status" value="1"/>
</dbReference>
<accession>A0A146KF18</accession>
<reference evidence="3" key="1">
    <citation type="submission" date="2015-07" db="EMBL/GenBank/DDBJ databases">
        <title>Adaptation to a free-living lifestyle via gene acquisitions in the diplomonad Trepomonas sp. PC1.</title>
        <authorList>
            <person name="Xu F."/>
            <person name="Jerlstrom-Hultqvist J."/>
            <person name="Kolisko M."/>
            <person name="Simpson A.G.B."/>
            <person name="Roger A.J."/>
            <person name="Svard S.G."/>
            <person name="Andersson J.O."/>
        </authorList>
    </citation>
    <scope>NUCLEOTIDE SEQUENCE</scope>
    <source>
        <strain evidence="3">PC1</strain>
    </source>
</reference>
<sequence>EKYDVIVLGTGLKEGILSALLSVHGKKVLHMDRNNYYGAECASVKLSQLYEMFGEDPKTIPENMGRDCDWNIDMIPKFILAAGDLMRMLRHADCLMYLDFGRVAGHFVLHKDKIERVPCTVKEALSSKLMGLFEKKRMGDMLQAIGDFFNEEHKPMNIDPKKATVAEFIKAYKLDAETADFIIHAMALEQNDSCLNEPAYETLHKIYIYTFSMSLYGASAFIYPLYGLGDLPQAFSRLSAVWGGTYMLDKKIDEILYDEQGKAKGIRSGTECAYAPMIIGDPSYFPEYVKEVSKVGRGYTILQNPIKQCADSSEHEKDKDGKITVQTSAQVIITGVAAKNGRKNDIYLTTQGYNHRTTPKGLQLGFLSGEVTTNDENELQPGWKILEGCGILKKFYKVQPIYEPIIEKCEPKGIFVSKSYDATSHFETTVQDAIAMYERITGEKLDLDSKIVRPPIPGMENEAQ</sequence>
<dbReference type="GO" id="GO:0005737">
    <property type="term" value="C:cytoplasm"/>
    <property type="evidence" value="ECO:0007669"/>
    <property type="project" value="TreeGrafter"/>
</dbReference>
<gene>
    <name evidence="3" type="ORF">TPC1_12041</name>
</gene>
<comment type="similarity">
    <text evidence="1 2">Belongs to the Rab GDI family.</text>
</comment>
<dbReference type="PRINTS" id="PR00891">
    <property type="entry name" value="RABGDIREP"/>
</dbReference>
<dbReference type="Gene3D" id="3.50.50.60">
    <property type="entry name" value="FAD/NAD(P)-binding domain"/>
    <property type="match status" value="1"/>
</dbReference>
<proteinExistence type="inferred from homology"/>
<dbReference type="PANTHER" id="PTHR11787">
    <property type="entry name" value="RAB GDP-DISSOCIATION INHIBITOR"/>
    <property type="match status" value="1"/>
</dbReference>
<dbReference type="InterPro" id="IPR018203">
    <property type="entry name" value="GDP_dissociation_inhibitor"/>
</dbReference>
<dbReference type="InterPro" id="IPR036188">
    <property type="entry name" value="FAD/NAD-bd_sf"/>
</dbReference>
<evidence type="ECO:0000256" key="2">
    <source>
        <dbReference type="RuleBase" id="RU363124"/>
    </source>
</evidence>
<dbReference type="FunFam" id="1.10.405.10:FF:000011">
    <property type="entry name" value="Rab GDP dissociation inhibitor"/>
    <property type="match status" value="1"/>
</dbReference>
<dbReference type="SUPFAM" id="SSF54373">
    <property type="entry name" value="FAD-linked reductases, C-terminal domain"/>
    <property type="match status" value="1"/>
</dbReference>
<dbReference type="Gene3D" id="3.30.519.10">
    <property type="entry name" value="Guanine Nucleotide Dissociation Inhibitor, domain 2"/>
    <property type="match status" value="1"/>
</dbReference>